<proteinExistence type="predicted"/>
<dbReference type="Gene3D" id="3.30.2010.10">
    <property type="entry name" value="Metalloproteases ('zincins'), catalytic domain"/>
    <property type="match status" value="1"/>
</dbReference>
<name>A0A4Q0XP77_9BACT</name>
<sequence>MYNLKYIQHYPKELQQQVTHLIQQNRLKDYLLQKYPQMHDVNNDKRLYEFVMEYKNEHFKKYQLSKVAYDSKLQCNNSLGNNIFVTRIQGNKLKTKNNINIATVFKKAPFSFLEMIVVHELAHLKIKEHNKAFYNLCQHVQENYAQIEFDFRLFLTHIEHDKNPFT</sequence>
<gene>
    <name evidence="2" type="ORF">CRV04_08755</name>
</gene>
<reference evidence="2 3" key="1">
    <citation type="submission" date="2017-10" db="EMBL/GenBank/DDBJ databases">
        <title>Genomics of the genus Arcobacter.</title>
        <authorList>
            <person name="Perez-Cataluna A."/>
            <person name="Figueras M.J."/>
        </authorList>
    </citation>
    <scope>NUCLEOTIDE SEQUENCE [LARGE SCALE GENOMIC DNA]</scope>
    <source>
        <strain evidence="2 3">CECT 8987</strain>
    </source>
</reference>
<dbReference type="PANTHER" id="PTHR30399:SF1">
    <property type="entry name" value="UTP PYROPHOSPHATASE"/>
    <property type="match status" value="1"/>
</dbReference>
<keyword evidence="2" id="KW-0378">Hydrolase</keyword>
<evidence type="ECO:0000259" key="1">
    <source>
        <dbReference type="Pfam" id="PF01863"/>
    </source>
</evidence>
<organism evidence="2 3">
    <name type="scientific">Candidatus Marinarcus aquaticus</name>
    <dbReference type="NCBI Taxonomy" id="2044504"/>
    <lineage>
        <taxon>Bacteria</taxon>
        <taxon>Pseudomonadati</taxon>
        <taxon>Campylobacterota</taxon>
        <taxon>Epsilonproteobacteria</taxon>
        <taxon>Campylobacterales</taxon>
        <taxon>Arcobacteraceae</taxon>
        <taxon>Candidatus Marinarcus</taxon>
    </lineage>
</organism>
<accession>A0A4Q0XP77</accession>
<protein>
    <submittedName>
        <fullName evidence="2">Metal-dependent hydrolase</fullName>
    </submittedName>
</protein>
<dbReference type="AlphaFoldDB" id="A0A4Q0XP77"/>
<dbReference type="OrthoDB" id="9000630at2"/>
<keyword evidence="3" id="KW-1185">Reference proteome</keyword>
<dbReference type="InterPro" id="IPR002725">
    <property type="entry name" value="YgjP-like_metallopeptidase"/>
</dbReference>
<feature type="domain" description="YgjP-like metallopeptidase" evidence="1">
    <location>
        <begin position="94"/>
        <end position="147"/>
    </location>
</feature>
<dbReference type="PANTHER" id="PTHR30399">
    <property type="entry name" value="UNCHARACTERIZED PROTEIN YGJP"/>
    <property type="match status" value="1"/>
</dbReference>
<dbReference type="Pfam" id="PF01863">
    <property type="entry name" value="YgjP-like"/>
    <property type="match status" value="1"/>
</dbReference>
<dbReference type="EMBL" id="PDKN01000005">
    <property type="protein sequence ID" value="RXJ56531.1"/>
    <property type="molecule type" value="Genomic_DNA"/>
</dbReference>
<comment type="caution">
    <text evidence="2">The sequence shown here is derived from an EMBL/GenBank/DDBJ whole genome shotgun (WGS) entry which is preliminary data.</text>
</comment>
<evidence type="ECO:0000313" key="3">
    <source>
        <dbReference type="Proteomes" id="UP000290657"/>
    </source>
</evidence>
<dbReference type="GO" id="GO:0016787">
    <property type="term" value="F:hydrolase activity"/>
    <property type="evidence" value="ECO:0007669"/>
    <property type="project" value="UniProtKB-KW"/>
</dbReference>
<dbReference type="InterPro" id="IPR053136">
    <property type="entry name" value="UTP_pyrophosphatase-like"/>
</dbReference>
<evidence type="ECO:0000313" key="2">
    <source>
        <dbReference type="EMBL" id="RXJ56531.1"/>
    </source>
</evidence>
<dbReference type="Proteomes" id="UP000290657">
    <property type="component" value="Unassembled WGS sequence"/>
</dbReference>